<keyword evidence="3" id="KW-1185">Reference proteome</keyword>
<feature type="signal peptide" evidence="1">
    <location>
        <begin position="1"/>
        <end position="21"/>
    </location>
</feature>
<keyword evidence="1" id="KW-0732">Signal</keyword>
<sequence length="108" mass="11664">MFMKNFQSTTVFLSLAALTVAHMEMIQPPPRNSKYNPTFLGTPDYNMVNPLGVFPCKGYEQGTVVRTVQAGGAISVKLSGIATHSGGHCQFAISYDAGKIFAVLDTVY</sequence>
<evidence type="ECO:0000256" key="1">
    <source>
        <dbReference type="SAM" id="SignalP"/>
    </source>
</evidence>
<evidence type="ECO:0008006" key="4">
    <source>
        <dbReference type="Google" id="ProtNLM"/>
    </source>
</evidence>
<feature type="non-terminal residue" evidence="2">
    <location>
        <position position="108"/>
    </location>
</feature>
<dbReference type="EMBL" id="JASJQH010002547">
    <property type="protein sequence ID" value="KAK9760108.1"/>
    <property type="molecule type" value="Genomic_DNA"/>
</dbReference>
<dbReference type="PANTHER" id="PTHR36182:SF1">
    <property type="entry name" value="PROTEIN, PUTATIVE (AFU_ORTHOLOGUE AFUA_6G10930)-RELATED"/>
    <property type="match status" value="1"/>
</dbReference>
<accession>A0ABR2WF32</accession>
<dbReference type="Gene3D" id="2.70.50.70">
    <property type="match status" value="1"/>
</dbReference>
<dbReference type="Proteomes" id="UP001479436">
    <property type="component" value="Unassembled WGS sequence"/>
</dbReference>
<feature type="chain" id="PRO_5046971905" description="Chitin-binding type-4 domain-containing protein" evidence="1">
    <location>
        <begin position="22"/>
        <end position="108"/>
    </location>
</feature>
<evidence type="ECO:0000313" key="2">
    <source>
        <dbReference type="EMBL" id="KAK9760108.1"/>
    </source>
</evidence>
<gene>
    <name evidence="2" type="ORF">K7432_016202</name>
</gene>
<evidence type="ECO:0000313" key="3">
    <source>
        <dbReference type="Proteomes" id="UP001479436"/>
    </source>
</evidence>
<proteinExistence type="predicted"/>
<organism evidence="2 3">
    <name type="scientific">Basidiobolus ranarum</name>
    <dbReference type="NCBI Taxonomy" id="34480"/>
    <lineage>
        <taxon>Eukaryota</taxon>
        <taxon>Fungi</taxon>
        <taxon>Fungi incertae sedis</taxon>
        <taxon>Zoopagomycota</taxon>
        <taxon>Entomophthoromycotina</taxon>
        <taxon>Basidiobolomycetes</taxon>
        <taxon>Basidiobolales</taxon>
        <taxon>Basidiobolaceae</taxon>
        <taxon>Basidiobolus</taxon>
    </lineage>
</organism>
<protein>
    <recommendedName>
        <fullName evidence="4">Chitin-binding type-4 domain-containing protein</fullName>
    </recommendedName>
</protein>
<reference evidence="2 3" key="1">
    <citation type="submission" date="2023-04" db="EMBL/GenBank/DDBJ databases">
        <title>Genome of Basidiobolus ranarum AG-B5.</title>
        <authorList>
            <person name="Stajich J.E."/>
            <person name="Carter-House D."/>
            <person name="Gryganskyi A."/>
        </authorList>
    </citation>
    <scope>NUCLEOTIDE SEQUENCE [LARGE SCALE GENOMIC DNA]</scope>
    <source>
        <strain evidence="2 3">AG-B5</strain>
    </source>
</reference>
<dbReference type="PANTHER" id="PTHR36182">
    <property type="entry name" value="PROTEIN, PUTATIVE (AFU_ORTHOLOGUE AFUA_6G10930)-RELATED"/>
    <property type="match status" value="1"/>
</dbReference>
<name>A0ABR2WF32_9FUNG</name>
<comment type="caution">
    <text evidence="2">The sequence shown here is derived from an EMBL/GenBank/DDBJ whole genome shotgun (WGS) entry which is preliminary data.</text>
</comment>